<feature type="chain" id="PRO_5042042422" evidence="11">
    <location>
        <begin position="24"/>
        <end position="499"/>
    </location>
</feature>
<evidence type="ECO:0000313" key="13">
    <source>
        <dbReference type="Proteomes" id="UP001218188"/>
    </source>
</evidence>
<sequence length="499" mass="55946">MDYRGSLVLGGLLVLLLKSLVGAWRRYSSRLPYPPGPSPRFFVGNHREIPTVLPWLTYTEWGTVVGTISLTVISGDLVHARTFGQHIILVNSVKTAAELLDKRAHIYSDRPVLPMIELMGWDFNTGLIPYGDRWRRHRKMLQRHFRRDVARIYRPIQMKKFRNLFQTVAAAIILSAVYGHEIEPANDHFVTLSERAVQKLSEGFFPGAVAVNAFPILRYLPGWLPGCGFQGFAAECRQLTQEMQQVPFNFAKQNMQDGVDSKSVVAKLLEAGRAQGNCDEKMIQEVAAVSYADTTASSLGSFFFAMAVHPDAQKKAQSEIDSVVGTRRLPEFEDRPSLPFVEALFREIMRWRPALPLGVSHATTTEDIYEGYYIPKGATVISNIWAMTRDESIYPEPDRFNPDRFFTAEGGLNDDDTILTFGFGRRICPGRHTAEATVWSTIVSVLATFDIAKAKDADGNEIDIDPVYSDGVVSHPEPFVCSITPRSDRARDLVQATEL</sequence>
<evidence type="ECO:0000256" key="9">
    <source>
        <dbReference type="PIRSR" id="PIRSR602401-1"/>
    </source>
</evidence>
<dbReference type="CDD" id="cd11065">
    <property type="entry name" value="CYP64-like"/>
    <property type="match status" value="1"/>
</dbReference>
<dbReference type="PROSITE" id="PS00086">
    <property type="entry name" value="CYTOCHROME_P450"/>
    <property type="match status" value="1"/>
</dbReference>
<reference evidence="12" key="1">
    <citation type="submission" date="2023-03" db="EMBL/GenBank/DDBJ databases">
        <title>Massive genome expansion in bonnet fungi (Mycena s.s.) driven by repeated elements and novel gene families across ecological guilds.</title>
        <authorList>
            <consortium name="Lawrence Berkeley National Laboratory"/>
            <person name="Harder C.B."/>
            <person name="Miyauchi S."/>
            <person name="Viragh M."/>
            <person name="Kuo A."/>
            <person name="Thoen E."/>
            <person name="Andreopoulos B."/>
            <person name="Lu D."/>
            <person name="Skrede I."/>
            <person name="Drula E."/>
            <person name="Henrissat B."/>
            <person name="Morin E."/>
            <person name="Kohler A."/>
            <person name="Barry K."/>
            <person name="LaButti K."/>
            <person name="Morin E."/>
            <person name="Salamov A."/>
            <person name="Lipzen A."/>
            <person name="Mereny Z."/>
            <person name="Hegedus B."/>
            <person name="Baldrian P."/>
            <person name="Stursova M."/>
            <person name="Weitz H."/>
            <person name="Taylor A."/>
            <person name="Grigoriev I.V."/>
            <person name="Nagy L.G."/>
            <person name="Martin F."/>
            <person name="Kauserud H."/>
        </authorList>
    </citation>
    <scope>NUCLEOTIDE SEQUENCE</scope>
    <source>
        <strain evidence="12">CBHHK200</strain>
    </source>
</reference>
<keyword evidence="8 10" id="KW-0503">Monooxygenase</keyword>
<comment type="caution">
    <text evidence="12">The sequence shown here is derived from an EMBL/GenBank/DDBJ whole genome shotgun (WGS) entry which is preliminary data.</text>
</comment>
<organism evidence="12 13">
    <name type="scientific">Mycena alexandri</name>
    <dbReference type="NCBI Taxonomy" id="1745969"/>
    <lineage>
        <taxon>Eukaryota</taxon>
        <taxon>Fungi</taxon>
        <taxon>Dikarya</taxon>
        <taxon>Basidiomycota</taxon>
        <taxon>Agaricomycotina</taxon>
        <taxon>Agaricomycetes</taxon>
        <taxon>Agaricomycetidae</taxon>
        <taxon>Agaricales</taxon>
        <taxon>Marasmiineae</taxon>
        <taxon>Mycenaceae</taxon>
        <taxon>Mycena</taxon>
    </lineage>
</organism>
<dbReference type="GO" id="GO:0005506">
    <property type="term" value="F:iron ion binding"/>
    <property type="evidence" value="ECO:0007669"/>
    <property type="project" value="InterPro"/>
</dbReference>
<dbReference type="InterPro" id="IPR001128">
    <property type="entry name" value="Cyt_P450"/>
</dbReference>
<evidence type="ECO:0000256" key="8">
    <source>
        <dbReference type="ARBA" id="ARBA00023033"/>
    </source>
</evidence>
<comment type="similarity">
    <text evidence="3 10">Belongs to the cytochrome P450 family.</text>
</comment>
<dbReference type="InterPro" id="IPR017972">
    <property type="entry name" value="Cyt_P450_CS"/>
</dbReference>
<accession>A0AAD6SRT3</accession>
<evidence type="ECO:0000313" key="12">
    <source>
        <dbReference type="EMBL" id="KAJ7032490.1"/>
    </source>
</evidence>
<dbReference type="GO" id="GO:0004497">
    <property type="term" value="F:monooxygenase activity"/>
    <property type="evidence" value="ECO:0007669"/>
    <property type="project" value="UniProtKB-KW"/>
</dbReference>
<dbReference type="PANTHER" id="PTHR46300:SF7">
    <property type="entry name" value="P450, PUTATIVE (EUROFUNG)-RELATED"/>
    <property type="match status" value="1"/>
</dbReference>
<keyword evidence="4 9" id="KW-0349">Heme</keyword>
<evidence type="ECO:0000256" key="1">
    <source>
        <dbReference type="ARBA" id="ARBA00001971"/>
    </source>
</evidence>
<evidence type="ECO:0000256" key="6">
    <source>
        <dbReference type="ARBA" id="ARBA00023002"/>
    </source>
</evidence>
<comment type="pathway">
    <text evidence="2">Secondary metabolite biosynthesis.</text>
</comment>
<evidence type="ECO:0000256" key="10">
    <source>
        <dbReference type="RuleBase" id="RU000461"/>
    </source>
</evidence>
<dbReference type="Proteomes" id="UP001218188">
    <property type="component" value="Unassembled WGS sequence"/>
</dbReference>
<evidence type="ECO:0000256" key="2">
    <source>
        <dbReference type="ARBA" id="ARBA00005179"/>
    </source>
</evidence>
<dbReference type="EMBL" id="JARJCM010000072">
    <property type="protein sequence ID" value="KAJ7032490.1"/>
    <property type="molecule type" value="Genomic_DNA"/>
</dbReference>
<keyword evidence="11" id="KW-0732">Signal</keyword>
<dbReference type="GO" id="GO:0020037">
    <property type="term" value="F:heme binding"/>
    <property type="evidence" value="ECO:0007669"/>
    <property type="project" value="InterPro"/>
</dbReference>
<dbReference type="Gene3D" id="1.10.630.10">
    <property type="entry name" value="Cytochrome P450"/>
    <property type="match status" value="1"/>
</dbReference>
<evidence type="ECO:0000256" key="4">
    <source>
        <dbReference type="ARBA" id="ARBA00022617"/>
    </source>
</evidence>
<dbReference type="GO" id="GO:0016705">
    <property type="term" value="F:oxidoreductase activity, acting on paired donors, with incorporation or reduction of molecular oxygen"/>
    <property type="evidence" value="ECO:0007669"/>
    <property type="project" value="InterPro"/>
</dbReference>
<dbReference type="InterPro" id="IPR050364">
    <property type="entry name" value="Cytochrome_P450_fung"/>
</dbReference>
<feature type="binding site" description="axial binding residue" evidence="9">
    <location>
        <position position="428"/>
    </location>
    <ligand>
        <name>heme</name>
        <dbReference type="ChEBI" id="CHEBI:30413"/>
    </ligand>
    <ligandPart>
        <name>Fe</name>
        <dbReference type="ChEBI" id="CHEBI:18248"/>
    </ligandPart>
</feature>
<keyword evidence="6 10" id="KW-0560">Oxidoreductase</keyword>
<dbReference type="Pfam" id="PF00067">
    <property type="entry name" value="p450"/>
    <property type="match status" value="1"/>
</dbReference>
<dbReference type="SUPFAM" id="SSF48264">
    <property type="entry name" value="Cytochrome P450"/>
    <property type="match status" value="1"/>
</dbReference>
<gene>
    <name evidence="12" type="ORF">C8F04DRAFT_1107006</name>
</gene>
<dbReference type="PANTHER" id="PTHR46300">
    <property type="entry name" value="P450, PUTATIVE (EUROFUNG)-RELATED-RELATED"/>
    <property type="match status" value="1"/>
</dbReference>
<feature type="signal peptide" evidence="11">
    <location>
        <begin position="1"/>
        <end position="23"/>
    </location>
</feature>
<protein>
    <submittedName>
        <fullName evidence="12">Cytochrome P450</fullName>
    </submittedName>
</protein>
<keyword evidence="7 9" id="KW-0408">Iron</keyword>
<name>A0AAD6SRT3_9AGAR</name>
<keyword evidence="5 9" id="KW-0479">Metal-binding</keyword>
<evidence type="ECO:0000256" key="11">
    <source>
        <dbReference type="SAM" id="SignalP"/>
    </source>
</evidence>
<comment type="cofactor">
    <cofactor evidence="1 9">
        <name>heme</name>
        <dbReference type="ChEBI" id="CHEBI:30413"/>
    </cofactor>
</comment>
<proteinExistence type="inferred from homology"/>
<dbReference type="InterPro" id="IPR002401">
    <property type="entry name" value="Cyt_P450_E_grp-I"/>
</dbReference>
<evidence type="ECO:0000256" key="5">
    <source>
        <dbReference type="ARBA" id="ARBA00022723"/>
    </source>
</evidence>
<dbReference type="InterPro" id="IPR036396">
    <property type="entry name" value="Cyt_P450_sf"/>
</dbReference>
<dbReference type="AlphaFoldDB" id="A0AAD6SRT3"/>
<evidence type="ECO:0000256" key="3">
    <source>
        <dbReference type="ARBA" id="ARBA00010617"/>
    </source>
</evidence>
<keyword evidence="13" id="KW-1185">Reference proteome</keyword>
<evidence type="ECO:0000256" key="7">
    <source>
        <dbReference type="ARBA" id="ARBA00023004"/>
    </source>
</evidence>
<dbReference type="PRINTS" id="PR00463">
    <property type="entry name" value="EP450I"/>
</dbReference>